<keyword evidence="2" id="KW-0067">ATP-binding</keyword>
<evidence type="ECO:0000313" key="3">
    <source>
        <dbReference type="Proteomes" id="UP000237271"/>
    </source>
</evidence>
<dbReference type="Proteomes" id="UP000237271">
    <property type="component" value="Unassembled WGS sequence"/>
</dbReference>
<evidence type="ECO:0000256" key="1">
    <source>
        <dbReference type="SAM" id="SignalP"/>
    </source>
</evidence>
<feature type="signal peptide" evidence="1">
    <location>
        <begin position="1"/>
        <end position="21"/>
    </location>
</feature>
<accession>A0A2P4WVS3</accession>
<keyword evidence="1" id="KW-0732">Signal</keyword>
<evidence type="ECO:0000313" key="2">
    <source>
        <dbReference type="EMBL" id="POM57400.1"/>
    </source>
</evidence>
<organism evidence="2 3">
    <name type="scientific">Phytophthora palmivora</name>
    <dbReference type="NCBI Taxonomy" id="4796"/>
    <lineage>
        <taxon>Eukaryota</taxon>
        <taxon>Sar</taxon>
        <taxon>Stramenopiles</taxon>
        <taxon>Oomycota</taxon>
        <taxon>Peronosporomycetes</taxon>
        <taxon>Peronosporales</taxon>
        <taxon>Peronosporaceae</taxon>
        <taxon>Phytophthora</taxon>
    </lineage>
</organism>
<proteinExistence type="predicted"/>
<gene>
    <name evidence="2" type="ORF">PHPALM_38094</name>
</gene>
<reference evidence="2 3" key="1">
    <citation type="journal article" date="2017" name="Genome Biol. Evol.">
        <title>Phytophthora megakarya and P. palmivora, closely related causal agents of cacao black pod rot, underwent increases in genome sizes and gene numbers by different mechanisms.</title>
        <authorList>
            <person name="Ali S.S."/>
            <person name="Shao J."/>
            <person name="Lary D.J."/>
            <person name="Kronmiller B."/>
            <person name="Shen D."/>
            <person name="Strem M.D."/>
            <person name="Amoako-Attah I."/>
            <person name="Akrofi A.Y."/>
            <person name="Begoude B.A."/>
            <person name="Ten Hoopen G.M."/>
            <person name="Coulibaly K."/>
            <person name="Kebe B.I."/>
            <person name="Melnick R.L."/>
            <person name="Guiltinan M.J."/>
            <person name="Tyler B.M."/>
            <person name="Meinhardt L.W."/>
            <person name="Bailey B.A."/>
        </authorList>
    </citation>
    <scope>NUCLEOTIDE SEQUENCE [LARGE SCALE GENOMIC DNA]</scope>
    <source>
        <strain evidence="3">sbr112.9</strain>
    </source>
</reference>
<name>A0A2P4WVS3_9STRA</name>
<keyword evidence="3" id="KW-1185">Reference proteome</keyword>
<feature type="non-terminal residue" evidence="2">
    <location>
        <position position="74"/>
    </location>
</feature>
<dbReference type="GO" id="GO:0005524">
    <property type="term" value="F:ATP binding"/>
    <property type="evidence" value="ECO:0007669"/>
    <property type="project" value="UniProtKB-KW"/>
</dbReference>
<dbReference type="AlphaFoldDB" id="A0A2P4WVS3"/>
<dbReference type="EMBL" id="NCKW01020760">
    <property type="protein sequence ID" value="POM57400.1"/>
    <property type="molecule type" value="Genomic_DNA"/>
</dbReference>
<feature type="chain" id="PRO_5015138340" evidence="1">
    <location>
        <begin position="22"/>
        <end position="74"/>
    </location>
</feature>
<sequence>MKFSFPIAAAFALLTVGAVEEETKTLDELYTDALAEGGRLIFYHGGDLANQQDSLKAAFEDTFPGINVTMIVDY</sequence>
<dbReference type="OrthoDB" id="124329at2759"/>
<protein>
    <submittedName>
        <fullName evidence="2">ATP-binding cassette (ABC) Superfamily</fullName>
    </submittedName>
</protein>
<comment type="caution">
    <text evidence="2">The sequence shown here is derived from an EMBL/GenBank/DDBJ whole genome shotgun (WGS) entry which is preliminary data.</text>
</comment>
<keyword evidence="2" id="KW-0547">Nucleotide-binding</keyword>